<name>A0A1A0HBI9_9ASCO</name>
<dbReference type="Proteomes" id="UP000092555">
    <property type="component" value="Unassembled WGS sequence"/>
</dbReference>
<gene>
    <name evidence="1" type="ORF">METBIDRAFT_182111</name>
</gene>
<dbReference type="GeneID" id="30027756"/>
<organism evidence="1 2">
    <name type="scientific">Metschnikowia bicuspidata var. bicuspidata NRRL YB-4993</name>
    <dbReference type="NCBI Taxonomy" id="869754"/>
    <lineage>
        <taxon>Eukaryota</taxon>
        <taxon>Fungi</taxon>
        <taxon>Dikarya</taxon>
        <taxon>Ascomycota</taxon>
        <taxon>Saccharomycotina</taxon>
        <taxon>Pichiomycetes</taxon>
        <taxon>Metschnikowiaceae</taxon>
        <taxon>Metschnikowia</taxon>
    </lineage>
</organism>
<evidence type="ECO:0000313" key="1">
    <source>
        <dbReference type="EMBL" id="OBA21376.1"/>
    </source>
</evidence>
<evidence type="ECO:0000313" key="2">
    <source>
        <dbReference type="Proteomes" id="UP000092555"/>
    </source>
</evidence>
<dbReference type="AlphaFoldDB" id="A0A1A0HBI9"/>
<accession>A0A1A0HBI9</accession>
<keyword evidence="2" id="KW-1185">Reference proteome</keyword>
<protein>
    <submittedName>
        <fullName evidence="1">Uncharacterized protein</fullName>
    </submittedName>
</protein>
<comment type="caution">
    <text evidence="1">The sequence shown here is derived from an EMBL/GenBank/DDBJ whole genome shotgun (WGS) entry which is preliminary data.</text>
</comment>
<dbReference type="EMBL" id="LXTC01000003">
    <property type="protein sequence ID" value="OBA21376.1"/>
    <property type="molecule type" value="Genomic_DNA"/>
</dbReference>
<dbReference type="RefSeq" id="XP_018711886.1">
    <property type="nucleotide sequence ID" value="XM_018854780.1"/>
</dbReference>
<reference evidence="1 2" key="1">
    <citation type="submission" date="2016-05" db="EMBL/GenBank/DDBJ databases">
        <title>Comparative genomics of biotechnologically important yeasts.</title>
        <authorList>
            <consortium name="DOE Joint Genome Institute"/>
            <person name="Riley R."/>
            <person name="Haridas S."/>
            <person name="Wolfe K.H."/>
            <person name="Lopes M.R."/>
            <person name="Hittinger C.T."/>
            <person name="Goker M."/>
            <person name="Salamov A."/>
            <person name="Wisecaver J."/>
            <person name="Long T.M."/>
            <person name="Aerts A.L."/>
            <person name="Barry K."/>
            <person name="Choi C."/>
            <person name="Clum A."/>
            <person name="Coughlan A.Y."/>
            <person name="Deshpande S."/>
            <person name="Douglass A.P."/>
            <person name="Hanson S.J."/>
            <person name="Klenk H.-P."/>
            <person name="LaButti K."/>
            <person name="Lapidus A."/>
            <person name="Lindquist E."/>
            <person name="Lipzen A."/>
            <person name="Meier-kolthoff J.P."/>
            <person name="Ohm R.A."/>
            <person name="Otillar R.P."/>
            <person name="Pangilinan J."/>
            <person name="Peng Y."/>
            <person name="Rokas A."/>
            <person name="Rosa C.A."/>
            <person name="Scheuner C."/>
            <person name="Sibirny A.A."/>
            <person name="Slot J.C."/>
            <person name="Stielow J.B."/>
            <person name="Sun H."/>
            <person name="Kurtzman C.P."/>
            <person name="Blackwell M."/>
            <person name="Grigoriev I.V."/>
            <person name="Jeffries T.W."/>
        </authorList>
    </citation>
    <scope>NUCLEOTIDE SEQUENCE [LARGE SCALE GENOMIC DNA]</scope>
    <source>
        <strain evidence="1 2">NRRL YB-4993</strain>
    </source>
</reference>
<sequence length="129" mass="14902">MLSCGKKGPDRRFFMPGYHGLLRFARFRPMRPRSWCILNHVGRMMRLKTKHYSDDRKMLDHPCRGFHKASTDIAFGNPLTAAHCFTLDMNEKHQIQNVLVLIFSREASPCNLQKTTGFIDPGSLSLSRH</sequence>
<proteinExistence type="predicted"/>